<gene>
    <name evidence="1" type="ORF">K503DRAFT_430709</name>
</gene>
<organism evidence="1 2">
    <name type="scientific">Rhizopogon vinicolor AM-OR11-026</name>
    <dbReference type="NCBI Taxonomy" id="1314800"/>
    <lineage>
        <taxon>Eukaryota</taxon>
        <taxon>Fungi</taxon>
        <taxon>Dikarya</taxon>
        <taxon>Basidiomycota</taxon>
        <taxon>Agaricomycotina</taxon>
        <taxon>Agaricomycetes</taxon>
        <taxon>Agaricomycetidae</taxon>
        <taxon>Boletales</taxon>
        <taxon>Suillineae</taxon>
        <taxon>Rhizopogonaceae</taxon>
        <taxon>Rhizopogon</taxon>
    </lineage>
</organism>
<dbReference type="EMBL" id="KV448589">
    <property type="protein sequence ID" value="OAX34615.1"/>
    <property type="molecule type" value="Genomic_DNA"/>
</dbReference>
<dbReference type="AlphaFoldDB" id="A0A1B7MPS5"/>
<evidence type="ECO:0000313" key="2">
    <source>
        <dbReference type="Proteomes" id="UP000092154"/>
    </source>
</evidence>
<dbReference type="OrthoDB" id="3229878at2759"/>
<dbReference type="SUPFAM" id="SSF81383">
    <property type="entry name" value="F-box domain"/>
    <property type="match status" value="1"/>
</dbReference>
<name>A0A1B7MPS5_9AGAM</name>
<evidence type="ECO:0008006" key="3">
    <source>
        <dbReference type="Google" id="ProtNLM"/>
    </source>
</evidence>
<keyword evidence="2" id="KW-1185">Reference proteome</keyword>
<sequence length="531" mass="60959">MGTRGYYVYRYRNIYFIYYANSDSYPRGLGITMLQSMRQPNAIAKERQRFQEILDRLRDTSYPRVPKELRRARFDKGLDFIPQKNRPQNDGCIEWIYEIDLDRNIFHIDGIPFYSLECLPNDEDFIDYISRDHHDNLACSRHCPPEHRYKKPAPPIVSDSDLATYQSLECTGHDVTLSHLLAISDTLSQDEHVRVSLLETMIGQCMVRSNDRGNNHWPDVGQMICDIEITFDHNQITDKEWMTACSMANLAFIPQIFDDTCEFIFHPELRRMEFTWVREDTVIWIATHLDDERCLQASISRLINAILEQKNSPGDCFGVAFSVYHCAIVKVVRDAHTTTFSHTAALQFLPSFNAYSPSTPGITALARLGYRVDPALFVSAAKVCAWKIRRNEHKQSRSPAQGADEVPPHIGCTTLPFEIWEEIALNLHLYDVLAFGCASKLFREVASMVLRYPHVCGYRLVAVPTRKPESLRIGYCFLRTASFTAECASIPATVIIGLRDTSYHMMDIPFAHRYSPYVPVSVEEVTNVEDV</sequence>
<protein>
    <recommendedName>
        <fullName evidence="3">F-box domain-containing protein</fullName>
    </recommendedName>
</protein>
<accession>A0A1B7MPS5</accession>
<dbReference type="InterPro" id="IPR036047">
    <property type="entry name" value="F-box-like_dom_sf"/>
</dbReference>
<dbReference type="Proteomes" id="UP000092154">
    <property type="component" value="Unassembled WGS sequence"/>
</dbReference>
<dbReference type="InParanoid" id="A0A1B7MPS5"/>
<proteinExistence type="predicted"/>
<reference evidence="1 2" key="1">
    <citation type="submission" date="2016-06" db="EMBL/GenBank/DDBJ databases">
        <title>Comparative genomics of the ectomycorrhizal sister species Rhizopogon vinicolor and Rhizopogon vesiculosus (Basidiomycota: Boletales) reveals a divergence of the mating type B locus.</title>
        <authorList>
            <consortium name="DOE Joint Genome Institute"/>
            <person name="Mujic A.B."/>
            <person name="Kuo A."/>
            <person name="Tritt A."/>
            <person name="Lipzen A."/>
            <person name="Chen C."/>
            <person name="Johnson J."/>
            <person name="Sharma A."/>
            <person name="Barry K."/>
            <person name="Grigoriev I.V."/>
            <person name="Spatafora J.W."/>
        </authorList>
    </citation>
    <scope>NUCLEOTIDE SEQUENCE [LARGE SCALE GENOMIC DNA]</scope>
    <source>
        <strain evidence="1 2">AM-OR11-026</strain>
    </source>
</reference>
<dbReference type="CDD" id="cd09917">
    <property type="entry name" value="F-box_SF"/>
    <property type="match status" value="1"/>
</dbReference>
<evidence type="ECO:0000313" key="1">
    <source>
        <dbReference type="EMBL" id="OAX34615.1"/>
    </source>
</evidence>
<dbReference type="STRING" id="1314800.A0A1B7MPS5"/>